<feature type="chain" id="PRO_5011454913" evidence="8">
    <location>
        <begin position="22"/>
        <end position="679"/>
    </location>
</feature>
<dbReference type="PRINTS" id="PR00786">
    <property type="entry name" value="NEPRILYSIN"/>
</dbReference>
<evidence type="ECO:0000256" key="5">
    <source>
        <dbReference type="ARBA" id="ARBA00022801"/>
    </source>
</evidence>
<sequence length="679" mass="76110">MKITLAKVAVFSLPLVMFSCGGNSVEGPKALDNASMDLTVKPGNDFFQYAGGTWLDKTPIPDDKTSYGEFDLVYEKSISDVRTILDKAAANADKALKGSVDQKMGYLYASGLDTITIDKKGFDPIKPLFEKINGLKNMPELLTYLVEQHLVGGDAMFSAGVEQDLMNSKVYRIYLGQSGLGLPDRDYYLEKDARSENIRAEYLKFMQKMLEKVGESPEVAGASTKSIMSIETELAKISNTRLENRNIQAMYNPMAIADLCKKYPNFLFDKYFTKMGVNTNDPIIVAHPKFFAGLNTLIAKISLNDWKTYLKWNAINANAGLLSSDFVAENFAFYGTVLSGQKTNSPRWKRISGAANNYLGEAVGQLYVKQFFPPEAKQKMILLVENLRKAFENRLAKNDWMTDSTKAKAIEKLKGITVKVGYPDKWKDYSLLAISKDNYFENIMNARAFLVKENLDKLGKPVDPTEWGMTPQTVNAYYNPLNNEIVFPAAILQHPFFDLNADDAVNYGAIGMVIAHEMTHGFDDQGRHFNKDGNMIDWWSPKDAENFKAKTQVLVNQFSRFVAVDSLHVNGELTLGENIADNGGLLISYDAYQLSLNGKQADKIDGFTGDQRFFLGYAQVWRQNTRKEALMSQVKEDVHSPARFRVNGGLANIAKFYEAFDVKAGDALYIAPENRTNIW</sequence>
<dbReference type="Pfam" id="PF05649">
    <property type="entry name" value="Peptidase_M13_N"/>
    <property type="match status" value="1"/>
</dbReference>
<accession>A0A1G6ND19</accession>
<dbReference type="RefSeq" id="WP_092439066.1">
    <property type="nucleotide sequence ID" value="NZ_FMYP01000042.1"/>
</dbReference>
<gene>
    <name evidence="11" type="ORF">SAMN05216323_104218</name>
</gene>
<comment type="cofactor">
    <cofactor evidence="1">
        <name>Zn(2+)</name>
        <dbReference type="ChEBI" id="CHEBI:29105"/>
    </cofactor>
</comment>
<keyword evidence="4" id="KW-0479">Metal-binding</keyword>
<feature type="domain" description="Peptidase M13 C-terminal" evidence="9">
    <location>
        <begin position="475"/>
        <end position="675"/>
    </location>
</feature>
<keyword evidence="5" id="KW-0378">Hydrolase</keyword>
<organism evidence="11 12">
    <name type="scientific">Williamwhitmania taraxaci</name>
    <dbReference type="NCBI Taxonomy" id="1640674"/>
    <lineage>
        <taxon>Bacteria</taxon>
        <taxon>Pseudomonadati</taxon>
        <taxon>Bacteroidota</taxon>
        <taxon>Bacteroidia</taxon>
        <taxon>Bacteroidales</taxon>
        <taxon>Williamwhitmaniaceae</taxon>
        <taxon>Williamwhitmania</taxon>
    </lineage>
</organism>
<dbReference type="AlphaFoldDB" id="A0A1G6ND19"/>
<dbReference type="PROSITE" id="PS51885">
    <property type="entry name" value="NEPRILYSIN"/>
    <property type="match status" value="1"/>
</dbReference>
<dbReference type="InterPro" id="IPR042089">
    <property type="entry name" value="Peptidase_M13_dom_2"/>
</dbReference>
<dbReference type="EMBL" id="FMYP01000042">
    <property type="protein sequence ID" value="SDC65730.1"/>
    <property type="molecule type" value="Genomic_DNA"/>
</dbReference>
<dbReference type="OrthoDB" id="9775677at2"/>
<reference evidence="11 12" key="1">
    <citation type="submission" date="2016-09" db="EMBL/GenBank/DDBJ databases">
        <authorList>
            <person name="Capua I."/>
            <person name="De Benedictis P."/>
            <person name="Joannis T."/>
            <person name="Lombin L.H."/>
            <person name="Cattoli G."/>
        </authorList>
    </citation>
    <scope>NUCLEOTIDE SEQUENCE [LARGE SCALE GENOMIC DNA]</scope>
    <source>
        <strain evidence="11 12">A7P-90m</strain>
    </source>
</reference>
<protein>
    <submittedName>
        <fullName evidence="11">Putative endopeptidase</fullName>
    </submittedName>
</protein>
<dbReference type="GO" id="GO:0016485">
    <property type="term" value="P:protein processing"/>
    <property type="evidence" value="ECO:0007669"/>
    <property type="project" value="TreeGrafter"/>
</dbReference>
<evidence type="ECO:0000256" key="3">
    <source>
        <dbReference type="ARBA" id="ARBA00022670"/>
    </source>
</evidence>
<dbReference type="GO" id="GO:0004222">
    <property type="term" value="F:metalloendopeptidase activity"/>
    <property type="evidence" value="ECO:0007669"/>
    <property type="project" value="InterPro"/>
</dbReference>
<comment type="similarity">
    <text evidence="2">Belongs to the peptidase M13 family.</text>
</comment>
<evidence type="ECO:0000256" key="7">
    <source>
        <dbReference type="ARBA" id="ARBA00023049"/>
    </source>
</evidence>
<evidence type="ECO:0000256" key="1">
    <source>
        <dbReference type="ARBA" id="ARBA00001947"/>
    </source>
</evidence>
<evidence type="ECO:0000256" key="4">
    <source>
        <dbReference type="ARBA" id="ARBA00022723"/>
    </source>
</evidence>
<proteinExistence type="inferred from homology"/>
<dbReference type="Gene3D" id="3.40.390.10">
    <property type="entry name" value="Collagenase (Catalytic Domain)"/>
    <property type="match status" value="1"/>
</dbReference>
<keyword evidence="12" id="KW-1185">Reference proteome</keyword>
<evidence type="ECO:0000259" key="9">
    <source>
        <dbReference type="Pfam" id="PF01431"/>
    </source>
</evidence>
<evidence type="ECO:0000313" key="12">
    <source>
        <dbReference type="Proteomes" id="UP000199452"/>
    </source>
</evidence>
<evidence type="ECO:0000256" key="8">
    <source>
        <dbReference type="SAM" id="SignalP"/>
    </source>
</evidence>
<dbReference type="InterPro" id="IPR008753">
    <property type="entry name" value="Peptidase_M13_N"/>
</dbReference>
<dbReference type="InterPro" id="IPR018497">
    <property type="entry name" value="Peptidase_M13_C"/>
</dbReference>
<evidence type="ECO:0000256" key="6">
    <source>
        <dbReference type="ARBA" id="ARBA00022833"/>
    </source>
</evidence>
<dbReference type="PROSITE" id="PS51257">
    <property type="entry name" value="PROKAR_LIPOPROTEIN"/>
    <property type="match status" value="1"/>
</dbReference>
<evidence type="ECO:0000256" key="2">
    <source>
        <dbReference type="ARBA" id="ARBA00007357"/>
    </source>
</evidence>
<keyword evidence="3" id="KW-0645">Protease</keyword>
<dbReference type="PANTHER" id="PTHR11733">
    <property type="entry name" value="ZINC METALLOPROTEASE FAMILY M13 NEPRILYSIN-RELATED"/>
    <property type="match status" value="1"/>
</dbReference>
<dbReference type="InterPro" id="IPR024079">
    <property type="entry name" value="MetalloPept_cat_dom_sf"/>
</dbReference>
<feature type="domain" description="Peptidase M13 N-terminal" evidence="10">
    <location>
        <begin position="42"/>
        <end position="423"/>
    </location>
</feature>
<name>A0A1G6ND19_9BACT</name>
<evidence type="ECO:0000313" key="11">
    <source>
        <dbReference type="EMBL" id="SDC65730.1"/>
    </source>
</evidence>
<feature type="signal peptide" evidence="8">
    <location>
        <begin position="1"/>
        <end position="21"/>
    </location>
</feature>
<dbReference type="Pfam" id="PF01431">
    <property type="entry name" value="Peptidase_M13"/>
    <property type="match status" value="1"/>
</dbReference>
<dbReference type="InterPro" id="IPR000718">
    <property type="entry name" value="Peptidase_M13"/>
</dbReference>
<keyword evidence="6" id="KW-0862">Zinc</keyword>
<evidence type="ECO:0000259" key="10">
    <source>
        <dbReference type="Pfam" id="PF05649"/>
    </source>
</evidence>
<keyword evidence="7" id="KW-0482">Metalloprotease</keyword>
<dbReference type="Gene3D" id="1.10.1380.10">
    <property type="entry name" value="Neutral endopeptidase , domain2"/>
    <property type="match status" value="1"/>
</dbReference>
<dbReference type="STRING" id="1640674.SAMN05216323_104218"/>
<dbReference type="SUPFAM" id="SSF55486">
    <property type="entry name" value="Metalloproteases ('zincins'), catalytic domain"/>
    <property type="match status" value="1"/>
</dbReference>
<dbReference type="PANTHER" id="PTHR11733:SF167">
    <property type="entry name" value="FI17812P1-RELATED"/>
    <property type="match status" value="1"/>
</dbReference>
<dbReference type="Proteomes" id="UP000199452">
    <property type="component" value="Unassembled WGS sequence"/>
</dbReference>
<dbReference type="GO" id="GO:0005886">
    <property type="term" value="C:plasma membrane"/>
    <property type="evidence" value="ECO:0007669"/>
    <property type="project" value="TreeGrafter"/>
</dbReference>
<dbReference type="CDD" id="cd08662">
    <property type="entry name" value="M13"/>
    <property type="match status" value="1"/>
</dbReference>
<keyword evidence="8" id="KW-0732">Signal</keyword>
<dbReference type="GO" id="GO:0046872">
    <property type="term" value="F:metal ion binding"/>
    <property type="evidence" value="ECO:0007669"/>
    <property type="project" value="UniProtKB-KW"/>
</dbReference>